<dbReference type="GO" id="GO:0003756">
    <property type="term" value="F:protein disulfide isomerase activity"/>
    <property type="evidence" value="ECO:0007669"/>
    <property type="project" value="TreeGrafter"/>
</dbReference>
<sequence>MNVGHVKRWCTYWKTVTLLFVVIISRSSATVTPLDSGNIESILANNQVVFVNFYADWCRFSQHLKPIFEEASKKLADAPAGQVAFASVDCDRQPDIAQKYHVNKYPTLKLFRFGELIKKEYRGQRSAVALAEYIEKQTESKIQQFNSKDDLNSKMDNSKRNIIAYFTQTGGQDYKNLQKIASSLQDDCAFWLGQGDWVQPLTEGKGNVIAFKSPETENEEMPYAGPLDNYDNLNKWISDKCIPVVREITFENAEELTEEGVPFLILFRSIGDTQAEKIFSESVSTELWDQRAAINCLMADGKKFAHPLHHLGKTEKDLPLIAIDSFRHMYLFPDFKKLSEKGHLRQFVMDLHSGKLHREFHHGADPTPGQKSPGETQPPPSVFKQLKPSDARYSLLNKDEL</sequence>
<organism evidence="4 5">
    <name type="scientific">Ditylenchus destructor</name>
    <dbReference type="NCBI Taxonomy" id="166010"/>
    <lineage>
        <taxon>Eukaryota</taxon>
        <taxon>Metazoa</taxon>
        <taxon>Ecdysozoa</taxon>
        <taxon>Nematoda</taxon>
        <taxon>Chromadorea</taxon>
        <taxon>Rhabditida</taxon>
        <taxon>Tylenchina</taxon>
        <taxon>Tylenchomorpha</taxon>
        <taxon>Sphaerularioidea</taxon>
        <taxon>Anguinidae</taxon>
        <taxon>Anguininae</taxon>
        <taxon>Ditylenchus</taxon>
    </lineage>
</organism>
<dbReference type="EMBL" id="JAKKPZ010000023">
    <property type="protein sequence ID" value="KAI1711079.1"/>
    <property type="molecule type" value="Genomic_DNA"/>
</dbReference>
<dbReference type="Proteomes" id="UP001201812">
    <property type="component" value="Unassembled WGS sequence"/>
</dbReference>
<feature type="chain" id="PRO_5042042108" evidence="2">
    <location>
        <begin position="30"/>
        <end position="401"/>
    </location>
</feature>
<accession>A0AAD4N215</accession>
<comment type="caution">
    <text evidence="4">The sequence shown here is derived from an EMBL/GenBank/DDBJ whole genome shotgun (WGS) entry which is preliminary data.</text>
</comment>
<reference evidence="4" key="1">
    <citation type="submission" date="2022-01" db="EMBL/GenBank/DDBJ databases">
        <title>Genome Sequence Resource for Two Populations of Ditylenchus destructor, the Migratory Endoparasitic Phytonematode.</title>
        <authorList>
            <person name="Zhang H."/>
            <person name="Lin R."/>
            <person name="Xie B."/>
        </authorList>
    </citation>
    <scope>NUCLEOTIDE SEQUENCE</scope>
    <source>
        <strain evidence="4">BazhouSP</strain>
    </source>
</reference>
<dbReference type="Pfam" id="PF13848">
    <property type="entry name" value="Thioredoxin_6"/>
    <property type="match status" value="1"/>
</dbReference>
<dbReference type="SUPFAM" id="SSF52833">
    <property type="entry name" value="Thioredoxin-like"/>
    <property type="match status" value="3"/>
</dbReference>
<keyword evidence="5" id="KW-1185">Reference proteome</keyword>
<dbReference type="AlphaFoldDB" id="A0AAD4N215"/>
<dbReference type="PANTHER" id="PTHR46295:SF1">
    <property type="entry name" value="ENDOPLASMIC RETICULUM RESIDENT PROTEIN 44"/>
    <property type="match status" value="1"/>
</dbReference>
<evidence type="ECO:0000256" key="1">
    <source>
        <dbReference type="SAM" id="MobiDB-lite"/>
    </source>
</evidence>
<dbReference type="GO" id="GO:0005789">
    <property type="term" value="C:endoplasmic reticulum membrane"/>
    <property type="evidence" value="ECO:0007669"/>
    <property type="project" value="TreeGrafter"/>
</dbReference>
<dbReference type="Pfam" id="PF00085">
    <property type="entry name" value="Thioredoxin"/>
    <property type="match status" value="1"/>
</dbReference>
<dbReference type="InterPro" id="IPR013766">
    <property type="entry name" value="Thioredoxin_domain"/>
</dbReference>
<evidence type="ECO:0000259" key="3">
    <source>
        <dbReference type="PROSITE" id="PS51352"/>
    </source>
</evidence>
<feature type="region of interest" description="Disordered" evidence="1">
    <location>
        <begin position="359"/>
        <end position="388"/>
    </location>
</feature>
<proteinExistence type="predicted"/>
<dbReference type="GO" id="GO:0006457">
    <property type="term" value="P:protein folding"/>
    <property type="evidence" value="ECO:0007669"/>
    <property type="project" value="TreeGrafter"/>
</dbReference>
<keyword evidence="2" id="KW-0732">Signal</keyword>
<name>A0AAD4N215_9BILA</name>
<gene>
    <name evidence="4" type="ORF">DdX_10325</name>
</gene>
<evidence type="ECO:0000256" key="2">
    <source>
        <dbReference type="SAM" id="SignalP"/>
    </source>
</evidence>
<evidence type="ECO:0000313" key="4">
    <source>
        <dbReference type="EMBL" id="KAI1711079.1"/>
    </source>
</evidence>
<protein>
    <submittedName>
        <fullName evidence="4">Thioredoxin-like domain-containing protein</fullName>
    </submittedName>
</protein>
<dbReference type="GO" id="GO:0005793">
    <property type="term" value="C:endoplasmic reticulum-Golgi intermediate compartment"/>
    <property type="evidence" value="ECO:0007669"/>
    <property type="project" value="TreeGrafter"/>
</dbReference>
<dbReference type="PROSITE" id="PS51352">
    <property type="entry name" value="THIOREDOXIN_2"/>
    <property type="match status" value="1"/>
</dbReference>
<dbReference type="InterPro" id="IPR036249">
    <property type="entry name" value="Thioredoxin-like_sf"/>
</dbReference>
<feature type="domain" description="Thioredoxin" evidence="3">
    <location>
        <begin position="20"/>
        <end position="139"/>
    </location>
</feature>
<evidence type="ECO:0000313" key="5">
    <source>
        <dbReference type="Proteomes" id="UP001201812"/>
    </source>
</evidence>
<dbReference type="InterPro" id="IPR052643">
    <property type="entry name" value="ERP44"/>
</dbReference>
<feature type="signal peptide" evidence="2">
    <location>
        <begin position="1"/>
        <end position="29"/>
    </location>
</feature>
<dbReference type="Gene3D" id="3.40.30.10">
    <property type="entry name" value="Glutaredoxin"/>
    <property type="match status" value="3"/>
</dbReference>
<dbReference type="PANTHER" id="PTHR46295">
    <property type="entry name" value="ENDOPLASMIC RETICULUM RESIDENT PROTEIN 44"/>
    <property type="match status" value="1"/>
</dbReference>